<organism evidence="1 2">
    <name type="scientific">Pseudonocardia cypriaca</name>
    <dbReference type="NCBI Taxonomy" id="882449"/>
    <lineage>
        <taxon>Bacteria</taxon>
        <taxon>Bacillati</taxon>
        <taxon>Actinomycetota</taxon>
        <taxon>Actinomycetes</taxon>
        <taxon>Pseudonocardiales</taxon>
        <taxon>Pseudonocardiaceae</taxon>
        <taxon>Pseudonocardia</taxon>
    </lineage>
</organism>
<sequence length="300" mass="33487">MRLGDASRVRDVGGWPVAFRGTAAVAAGLVTPDVLRGPRFLRLFPDTYITAPDHGPPDLKLRSNAAYRYVEGKGVLSGYSAAEVLGASCGPWDAPAEVTVPHRGQRSRPGLLVHRTSLHPGEITEMKGLKATSPLRTAYDLARRGDLVERVVAVDRLANVHRFDPDLLLNFSARYRGTRGNELVPTVLAHADRRAGSPMETRLRMLIVQAGLPKPQVQWAVQDERTRTAVWLDLAWPELMIGIEYEGEGHTEPEQVLRDVGRYTGLVDRRWRIYRYTKFEILRRPGLIVAQLTRAWECAG</sequence>
<dbReference type="SUPFAM" id="SSF52980">
    <property type="entry name" value="Restriction endonuclease-like"/>
    <property type="match status" value="1"/>
</dbReference>
<reference evidence="1 2" key="1">
    <citation type="submission" date="2019-06" db="EMBL/GenBank/DDBJ databases">
        <title>Sequencing the genomes of 1000 actinobacteria strains.</title>
        <authorList>
            <person name="Klenk H.-P."/>
        </authorList>
    </citation>
    <scope>NUCLEOTIDE SEQUENCE [LARGE SCALE GENOMIC DNA]</scope>
    <source>
        <strain evidence="1 2">DSM 45511</strain>
    </source>
</reference>
<dbReference type="Proteomes" id="UP000319818">
    <property type="component" value="Unassembled WGS sequence"/>
</dbReference>
<evidence type="ECO:0000313" key="2">
    <source>
        <dbReference type="Proteomes" id="UP000319818"/>
    </source>
</evidence>
<comment type="caution">
    <text evidence="1">The sequence shown here is derived from an EMBL/GenBank/DDBJ whole genome shotgun (WGS) entry which is preliminary data.</text>
</comment>
<proteinExistence type="predicted"/>
<gene>
    <name evidence="1" type="ORF">FB388_5388</name>
</gene>
<dbReference type="InterPro" id="IPR011335">
    <property type="entry name" value="Restrct_endonuc-II-like"/>
</dbReference>
<dbReference type="EMBL" id="VFPH01000002">
    <property type="protein sequence ID" value="TQM38161.1"/>
    <property type="molecule type" value="Genomic_DNA"/>
</dbReference>
<evidence type="ECO:0000313" key="1">
    <source>
        <dbReference type="EMBL" id="TQM38161.1"/>
    </source>
</evidence>
<dbReference type="AlphaFoldDB" id="A0A543FWH1"/>
<protein>
    <recommendedName>
        <fullName evidence="3">DUF559 domain-containing protein</fullName>
    </recommendedName>
</protein>
<evidence type="ECO:0008006" key="3">
    <source>
        <dbReference type="Google" id="ProtNLM"/>
    </source>
</evidence>
<accession>A0A543FWH1</accession>
<keyword evidence="2" id="KW-1185">Reference proteome</keyword>
<name>A0A543FWH1_9PSEU</name>